<organism evidence="3 5">
    <name type="scientific">Haladaptatus paucihalophilus DX253</name>
    <dbReference type="NCBI Taxonomy" id="797209"/>
    <lineage>
        <taxon>Archaea</taxon>
        <taxon>Methanobacteriati</taxon>
        <taxon>Methanobacteriota</taxon>
        <taxon>Stenosarchaea group</taxon>
        <taxon>Halobacteria</taxon>
        <taxon>Halobacteriales</taxon>
        <taxon>Haladaptataceae</taxon>
        <taxon>Haladaptatus</taxon>
    </lineage>
</organism>
<feature type="domain" description="ATP-grasp" evidence="2">
    <location>
        <begin position="137"/>
        <end position="332"/>
    </location>
</feature>
<evidence type="ECO:0000313" key="4">
    <source>
        <dbReference type="EMBL" id="SHK43192.1"/>
    </source>
</evidence>
<evidence type="ECO:0000313" key="3">
    <source>
        <dbReference type="EMBL" id="EFW93054.1"/>
    </source>
</evidence>
<evidence type="ECO:0000313" key="5">
    <source>
        <dbReference type="Proteomes" id="UP000003751"/>
    </source>
</evidence>
<dbReference type="EMBL" id="FRAN01000002">
    <property type="protein sequence ID" value="SHK43192.1"/>
    <property type="molecule type" value="Genomic_DNA"/>
</dbReference>
<evidence type="ECO:0000313" key="6">
    <source>
        <dbReference type="Proteomes" id="UP000184203"/>
    </source>
</evidence>
<evidence type="ECO:0000259" key="2">
    <source>
        <dbReference type="PROSITE" id="PS50975"/>
    </source>
</evidence>
<dbReference type="RefSeq" id="WP_007977393.1">
    <property type="nucleotide sequence ID" value="NZ_AEMG01000004.1"/>
</dbReference>
<sequence length="410" mass="44790">MADEFRSFEGLRRTLAETTFDKPPAIVCNAHVTGLSVARALSAHDVPVIAIDRDGLGVAPPSDAVDFAGRVTFPLDDAAGFREDVEALAAELDHEPVAFPCMDEWVHAFAGTEPEGVRLPFAGRETIDAVLDKESLYAKAEELGVPYPETYRLSETDPEDAADALGFPLVVKPARKREFEEAVGTNVIEVADREELADVTAMADDAGIRVMAQEKVNIAAGRDCSLASYVPRSGDPVTFVGNARVRYPRAFGTSCLVRATDQPEIEDRALKVLDETGYYGISESEFVYDRDREEYVLLDVNTRPWKWISLPVQAGADLPGAAYAEAVSETFESDETHDATWVYLADYLKLLSSEAGFSDVLSAGQWESLLSVGFEDSDDLTTGVYRPSDVGPAYRLVKTEFGTSDYYCSC</sequence>
<gene>
    <name evidence="4" type="ORF">SAMN05444342_1243</name>
    <name evidence="3" type="ORF">ZOD2009_04302</name>
</gene>
<dbReference type="Proteomes" id="UP000003751">
    <property type="component" value="Unassembled WGS sequence"/>
</dbReference>
<keyword evidence="1" id="KW-0067">ATP-binding</keyword>
<name>E7QPZ0_HALPU</name>
<evidence type="ECO:0000256" key="1">
    <source>
        <dbReference type="PROSITE-ProRule" id="PRU00409"/>
    </source>
</evidence>
<reference evidence="3 5" key="1">
    <citation type="journal article" date="2014" name="ISME J.">
        <title>Trehalose/2-sulfotrehalose biosynthesis and glycine-betaine uptake are widely spread mechanisms for osmoadaptation in the Halobacteriales.</title>
        <authorList>
            <person name="Youssef N.H."/>
            <person name="Savage-Ashlock K.N."/>
            <person name="McCully A.L."/>
            <person name="Luedtke B."/>
            <person name="Shaw E.I."/>
            <person name="Hoff W.D."/>
            <person name="Elshahed M.S."/>
        </authorList>
    </citation>
    <scope>NUCLEOTIDE SEQUENCE [LARGE SCALE GENOMIC DNA]</scope>
    <source>
        <strain evidence="3 5">DX253</strain>
    </source>
</reference>
<reference evidence="4" key="3">
    <citation type="submission" date="2016-11" db="EMBL/GenBank/DDBJ databases">
        <authorList>
            <person name="Jaros S."/>
            <person name="Januszkiewicz K."/>
            <person name="Wedrychowicz H."/>
        </authorList>
    </citation>
    <scope>NUCLEOTIDE SEQUENCE [LARGE SCALE GENOMIC DNA]</scope>
    <source>
        <strain evidence="4">DX253</strain>
    </source>
</reference>
<dbReference type="InterPro" id="IPR011761">
    <property type="entry name" value="ATP-grasp"/>
</dbReference>
<dbReference type="AlphaFoldDB" id="E7QPZ0"/>
<reference evidence="6" key="2">
    <citation type="submission" date="2016-11" db="EMBL/GenBank/DDBJ databases">
        <authorList>
            <person name="Varghese N."/>
            <person name="Submissions S."/>
        </authorList>
    </citation>
    <scope>NUCLEOTIDE SEQUENCE [LARGE SCALE GENOMIC DNA]</scope>
    <source>
        <strain evidence="6">DX253</strain>
    </source>
</reference>
<dbReference type="GO" id="GO:0046872">
    <property type="term" value="F:metal ion binding"/>
    <property type="evidence" value="ECO:0007669"/>
    <property type="project" value="InterPro"/>
</dbReference>
<dbReference type="GO" id="GO:0016874">
    <property type="term" value="F:ligase activity"/>
    <property type="evidence" value="ECO:0007669"/>
    <property type="project" value="UniProtKB-KW"/>
</dbReference>
<dbReference type="PATRIC" id="fig|797209.4.peg.850"/>
<dbReference type="Proteomes" id="UP000184203">
    <property type="component" value="Unassembled WGS sequence"/>
</dbReference>
<dbReference type="OrthoDB" id="11959at2157"/>
<keyword evidence="4" id="KW-0436">Ligase</keyword>
<dbReference type="GO" id="GO:0005524">
    <property type="term" value="F:ATP binding"/>
    <property type="evidence" value="ECO:0007669"/>
    <property type="project" value="UniProtKB-UniRule"/>
</dbReference>
<dbReference type="eggNOG" id="arCOG06897">
    <property type="taxonomic scope" value="Archaea"/>
</dbReference>
<dbReference type="SUPFAM" id="SSF56059">
    <property type="entry name" value="Glutathione synthetase ATP-binding domain-like"/>
    <property type="match status" value="1"/>
</dbReference>
<dbReference type="Gene3D" id="3.30.470.20">
    <property type="entry name" value="ATP-grasp fold, B domain"/>
    <property type="match status" value="1"/>
</dbReference>
<protein>
    <submittedName>
        <fullName evidence="3">ATP-grasp protein-like protein</fullName>
    </submittedName>
    <submittedName>
        <fullName evidence="4">Predicted ATP-dependent carboligase, ATP-grasp superfamily</fullName>
    </submittedName>
</protein>
<keyword evidence="1" id="KW-0547">Nucleotide-binding</keyword>
<proteinExistence type="predicted"/>
<dbReference type="EMBL" id="AEMG01000004">
    <property type="protein sequence ID" value="EFW93054.1"/>
    <property type="molecule type" value="Genomic_DNA"/>
</dbReference>
<dbReference type="STRING" id="797209.GCA_000376445_00976"/>
<keyword evidence="6" id="KW-1185">Reference proteome</keyword>
<accession>E7QPZ0</accession>
<dbReference type="PROSITE" id="PS50975">
    <property type="entry name" value="ATP_GRASP"/>
    <property type="match status" value="1"/>
</dbReference>